<evidence type="ECO:0000256" key="1">
    <source>
        <dbReference type="SAM" id="SignalP"/>
    </source>
</evidence>
<organism evidence="2 3">
    <name type="scientific">Luminiphilus syltensis NOR5-1B</name>
    <dbReference type="NCBI Taxonomy" id="565045"/>
    <lineage>
        <taxon>Bacteria</taxon>
        <taxon>Pseudomonadati</taxon>
        <taxon>Pseudomonadota</taxon>
        <taxon>Gammaproteobacteria</taxon>
        <taxon>Cellvibrionales</taxon>
        <taxon>Halieaceae</taxon>
        <taxon>Luminiphilus</taxon>
    </lineage>
</organism>
<evidence type="ECO:0000313" key="2">
    <source>
        <dbReference type="EMBL" id="EED35718.1"/>
    </source>
</evidence>
<dbReference type="Proteomes" id="UP000004699">
    <property type="component" value="Unassembled WGS sequence"/>
</dbReference>
<dbReference type="eggNOG" id="COG4805">
    <property type="taxonomic scope" value="Bacteria"/>
</dbReference>
<evidence type="ECO:0008006" key="4">
    <source>
        <dbReference type="Google" id="ProtNLM"/>
    </source>
</evidence>
<evidence type="ECO:0000313" key="3">
    <source>
        <dbReference type="Proteomes" id="UP000004699"/>
    </source>
</evidence>
<proteinExistence type="predicted"/>
<gene>
    <name evidence="2" type="ORF">NOR51B_1665</name>
</gene>
<dbReference type="AlphaFoldDB" id="B8KS40"/>
<feature type="signal peptide" evidence="1">
    <location>
        <begin position="1"/>
        <end position="29"/>
    </location>
</feature>
<dbReference type="InterPro" id="IPR010281">
    <property type="entry name" value="DUF885"/>
</dbReference>
<protein>
    <recommendedName>
        <fullName evidence="4">DUF885 domain-containing protein</fullName>
    </recommendedName>
</protein>
<keyword evidence="3" id="KW-1185">Reference proteome</keyword>
<dbReference type="STRING" id="565045.NOR51B_1665"/>
<dbReference type="PANTHER" id="PTHR33361">
    <property type="entry name" value="GLR0591 PROTEIN"/>
    <property type="match status" value="1"/>
</dbReference>
<dbReference type="HOGENOM" id="CLU_028527_0_0_6"/>
<keyword evidence="1" id="KW-0732">Signal</keyword>
<sequence>MLKLTKHRFGLTEGLVLLLALAFAGTGSAAGPLSDDAILDQLIDGYIATERSAGGLEPVTLRAFEQRLEKQTSLLAALENVDESRLSFDGKIDRKLLRGILEADIETAKKRRPWATVPTLYLPASLMGETLKKWQLKQLTDSELMEFLGRIGPRIKAARANLEAPPRRFTESAIFQLQQLLVSLETVTVKPDSLLAQSVAATVEQLQAYLLFLQKTLLPLSNGDWAIGREHYSYILSRRWHMDTTAEAIIQRGENAFAETEALAQAASERLDPGKHWSEVYDALTASHPSAAGLKEAYQNAIDSAQAFVLEQGIVSLPRGEQVVTLDTPPYMRRSSPYGTFDGVDPFGTELVGRLLLTPIEEGLDAEAREQRLRGHHSAWIPVIAVHEAYPGHHVHALKIRENPRPLRRVVHEPIFSEGWGLFTEELMFEAGFLEGDAVRLTQLRNRLWRAARVILDASLHSGAMSFDEAVQFLVDRVRFDPMAASLEVGMYIRNPTYVLGYLIGMQEIAAIRDDFYRINGQPEHPRDFYDELLKTGAMPPALVREVMFRDSL</sequence>
<dbReference type="Pfam" id="PF05960">
    <property type="entry name" value="DUF885"/>
    <property type="match status" value="1"/>
</dbReference>
<accession>B8KS40</accession>
<reference evidence="3" key="1">
    <citation type="journal article" date="2013" name="BMC Microbiol.">
        <title>Taxonomy and evolution of bacteriochlorophyll a-containing members of the OM60/NOR5 clade of marine gammaproteobacteria: description of Luminiphilus syltensis gen. nov., sp. nov., reclassification of Haliea rubra as Pseudohaliea rubra gen. nov., comb. nov., and emendation of Chromatocurvus halotolerans.</title>
        <authorList>
            <person name="Spring S."/>
            <person name="Riedel T."/>
            <person name="Sproer C."/>
            <person name="Yan S."/>
            <person name="Harder J."/>
            <person name="Fuchs B.M."/>
        </authorList>
    </citation>
    <scope>NUCLEOTIDE SEQUENCE [LARGE SCALE GENOMIC DNA]</scope>
    <source>
        <strain evidence="3">NOR51-B</strain>
    </source>
</reference>
<name>B8KS40_9GAMM</name>
<dbReference type="PANTHER" id="PTHR33361:SF15">
    <property type="entry name" value="DUF885 FAMILY LIPOPROTEIN"/>
    <property type="match status" value="1"/>
</dbReference>
<dbReference type="EMBL" id="DS999411">
    <property type="protein sequence ID" value="EED35718.1"/>
    <property type="molecule type" value="Genomic_DNA"/>
</dbReference>
<feature type="chain" id="PRO_5002875930" description="DUF885 domain-containing protein" evidence="1">
    <location>
        <begin position="30"/>
        <end position="553"/>
    </location>
</feature>